<dbReference type="Gene3D" id="3.40.50.720">
    <property type="entry name" value="NAD(P)-binding Rossmann-like Domain"/>
    <property type="match status" value="1"/>
</dbReference>
<feature type="domain" description="NAD-dependent epimerase/dehydratase" evidence="1">
    <location>
        <begin position="89"/>
        <end position="171"/>
    </location>
</feature>
<organism evidence="2 3">
    <name type="scientific">Aureimonas populi</name>
    <dbReference type="NCBI Taxonomy" id="1701758"/>
    <lineage>
        <taxon>Bacteria</taxon>
        <taxon>Pseudomonadati</taxon>
        <taxon>Pseudomonadota</taxon>
        <taxon>Alphaproteobacteria</taxon>
        <taxon>Hyphomicrobiales</taxon>
        <taxon>Aurantimonadaceae</taxon>
        <taxon>Aureimonas</taxon>
    </lineage>
</organism>
<dbReference type="InterPro" id="IPR036291">
    <property type="entry name" value="NAD(P)-bd_dom_sf"/>
</dbReference>
<dbReference type="InterPro" id="IPR001509">
    <property type="entry name" value="Epimerase_deHydtase"/>
</dbReference>
<gene>
    <name evidence="2" type="ORF">ACFSKQ_05340</name>
</gene>
<reference evidence="3" key="1">
    <citation type="journal article" date="2019" name="Int. J. Syst. Evol. Microbiol.">
        <title>The Global Catalogue of Microorganisms (GCM) 10K type strain sequencing project: providing services to taxonomists for standard genome sequencing and annotation.</title>
        <authorList>
            <consortium name="The Broad Institute Genomics Platform"/>
            <consortium name="The Broad Institute Genome Sequencing Center for Infectious Disease"/>
            <person name="Wu L."/>
            <person name="Ma J."/>
        </authorList>
    </citation>
    <scope>NUCLEOTIDE SEQUENCE [LARGE SCALE GENOMIC DNA]</scope>
    <source>
        <strain evidence="3">ZS-35-S2</strain>
    </source>
</reference>
<comment type="caution">
    <text evidence="2">The sequence shown here is derived from an EMBL/GenBank/DDBJ whole genome shotgun (WGS) entry which is preliminary data.</text>
</comment>
<sequence>MAPSASPPAPPPHAWLVVGATGRVGRMVMDHWRRNPPAGALVHAQGRRPGADLVWNPIEEPLPASAPRYTGLVVLAGAVPGSGIDFSFNAAIARACLAAAERNGIARVLLASSSAIYGASGDGRAFREEDDPAPASAYGRSKLAMEAACAGLSRPGREVSCLRIGNVAGADALLINAAGAAPERPLRIDRYGDGAGPRRSYIGPGAMARALESLLRHAGALPPVLNFAAPRPVEMSALARAAGVPFVWNEGPPASPQAITLDCARLSLYHRFRPGDCEPASMIAEWKTHGVAA</sequence>
<dbReference type="RefSeq" id="WP_209739613.1">
    <property type="nucleotide sequence ID" value="NZ_CP072611.1"/>
</dbReference>
<evidence type="ECO:0000313" key="2">
    <source>
        <dbReference type="EMBL" id="MFD2236888.1"/>
    </source>
</evidence>
<protein>
    <submittedName>
        <fullName evidence="2">NAD-dependent epimerase/dehydratase family protein</fullName>
    </submittedName>
</protein>
<evidence type="ECO:0000259" key="1">
    <source>
        <dbReference type="Pfam" id="PF01370"/>
    </source>
</evidence>
<proteinExistence type="predicted"/>
<evidence type="ECO:0000313" key="3">
    <source>
        <dbReference type="Proteomes" id="UP001597371"/>
    </source>
</evidence>
<dbReference type="Proteomes" id="UP001597371">
    <property type="component" value="Unassembled WGS sequence"/>
</dbReference>
<dbReference type="Pfam" id="PF01370">
    <property type="entry name" value="Epimerase"/>
    <property type="match status" value="1"/>
</dbReference>
<dbReference type="SUPFAM" id="SSF51735">
    <property type="entry name" value="NAD(P)-binding Rossmann-fold domains"/>
    <property type="match status" value="1"/>
</dbReference>
<name>A0ABW5CLC9_9HYPH</name>
<accession>A0ABW5CLC9</accession>
<keyword evidence="3" id="KW-1185">Reference proteome</keyword>
<dbReference type="EMBL" id="JBHUIJ010000005">
    <property type="protein sequence ID" value="MFD2236888.1"/>
    <property type="molecule type" value="Genomic_DNA"/>
</dbReference>